<evidence type="ECO:0000313" key="1">
    <source>
        <dbReference type="EMBL" id="KAJ9596867.1"/>
    </source>
</evidence>
<keyword evidence="2" id="KW-1185">Reference proteome</keyword>
<dbReference type="AlphaFoldDB" id="A0AAD8AEG9"/>
<dbReference type="EMBL" id="JASPKZ010001957">
    <property type="protein sequence ID" value="KAJ9596867.1"/>
    <property type="molecule type" value="Genomic_DNA"/>
</dbReference>
<reference evidence="1" key="2">
    <citation type="submission" date="2023-05" db="EMBL/GenBank/DDBJ databases">
        <authorList>
            <person name="Fouks B."/>
        </authorList>
    </citation>
    <scope>NUCLEOTIDE SEQUENCE</scope>
    <source>
        <strain evidence="1">Stay&amp;Tobe</strain>
        <tissue evidence="1">Testes</tissue>
    </source>
</reference>
<gene>
    <name evidence="1" type="ORF">L9F63_012123</name>
</gene>
<accession>A0AAD8AEG9</accession>
<feature type="non-terminal residue" evidence="1">
    <location>
        <position position="1"/>
    </location>
</feature>
<organism evidence="1 2">
    <name type="scientific">Diploptera punctata</name>
    <name type="common">Pacific beetle cockroach</name>
    <dbReference type="NCBI Taxonomy" id="6984"/>
    <lineage>
        <taxon>Eukaryota</taxon>
        <taxon>Metazoa</taxon>
        <taxon>Ecdysozoa</taxon>
        <taxon>Arthropoda</taxon>
        <taxon>Hexapoda</taxon>
        <taxon>Insecta</taxon>
        <taxon>Pterygota</taxon>
        <taxon>Neoptera</taxon>
        <taxon>Polyneoptera</taxon>
        <taxon>Dictyoptera</taxon>
        <taxon>Blattodea</taxon>
        <taxon>Blaberoidea</taxon>
        <taxon>Blaberidae</taxon>
        <taxon>Diplopterinae</taxon>
        <taxon>Diploptera</taxon>
    </lineage>
</organism>
<evidence type="ECO:0000313" key="2">
    <source>
        <dbReference type="Proteomes" id="UP001233999"/>
    </source>
</evidence>
<name>A0AAD8AEG9_DIPPU</name>
<comment type="caution">
    <text evidence="1">The sequence shown here is derived from an EMBL/GenBank/DDBJ whole genome shotgun (WGS) entry which is preliminary data.</text>
</comment>
<sequence length="49" mass="5760">GTFRLHCTVQARTKQHQRRGMLPTWIFSGRGRFTYVVSRNTTSTSQQFQ</sequence>
<feature type="non-terminal residue" evidence="1">
    <location>
        <position position="49"/>
    </location>
</feature>
<reference evidence="1" key="1">
    <citation type="journal article" date="2023" name="IScience">
        <title>Live-bearing cockroach genome reveals convergent evolutionary mechanisms linked to viviparity in insects and beyond.</title>
        <authorList>
            <person name="Fouks B."/>
            <person name="Harrison M.C."/>
            <person name="Mikhailova A.A."/>
            <person name="Marchal E."/>
            <person name="English S."/>
            <person name="Carruthers M."/>
            <person name="Jennings E.C."/>
            <person name="Chiamaka E.L."/>
            <person name="Frigard R.A."/>
            <person name="Pippel M."/>
            <person name="Attardo G.M."/>
            <person name="Benoit J.B."/>
            <person name="Bornberg-Bauer E."/>
            <person name="Tobe S.S."/>
        </authorList>
    </citation>
    <scope>NUCLEOTIDE SEQUENCE</scope>
    <source>
        <strain evidence="1">Stay&amp;Tobe</strain>
    </source>
</reference>
<dbReference type="Proteomes" id="UP001233999">
    <property type="component" value="Unassembled WGS sequence"/>
</dbReference>
<protein>
    <submittedName>
        <fullName evidence="1">Uncharacterized protein</fullName>
    </submittedName>
</protein>
<proteinExistence type="predicted"/>